<dbReference type="AlphaFoldDB" id="X1B0G3"/>
<organism evidence="1">
    <name type="scientific">marine sediment metagenome</name>
    <dbReference type="NCBI Taxonomy" id="412755"/>
    <lineage>
        <taxon>unclassified sequences</taxon>
        <taxon>metagenomes</taxon>
        <taxon>ecological metagenomes</taxon>
    </lineage>
</organism>
<protein>
    <submittedName>
        <fullName evidence="1">Uncharacterized protein</fullName>
    </submittedName>
</protein>
<name>X1B0G3_9ZZZZ</name>
<evidence type="ECO:0000313" key="1">
    <source>
        <dbReference type="EMBL" id="GAG89169.1"/>
    </source>
</evidence>
<dbReference type="EMBL" id="BART01010501">
    <property type="protein sequence ID" value="GAG89169.1"/>
    <property type="molecule type" value="Genomic_DNA"/>
</dbReference>
<accession>X1B0G3</accession>
<reference evidence="1" key="1">
    <citation type="journal article" date="2014" name="Front. Microbiol.">
        <title>High frequency of phylogenetically diverse reductive dehalogenase-homologous genes in deep subseafloor sedimentary metagenomes.</title>
        <authorList>
            <person name="Kawai M."/>
            <person name="Futagami T."/>
            <person name="Toyoda A."/>
            <person name="Takaki Y."/>
            <person name="Nishi S."/>
            <person name="Hori S."/>
            <person name="Arai W."/>
            <person name="Tsubouchi T."/>
            <person name="Morono Y."/>
            <person name="Uchiyama I."/>
            <person name="Ito T."/>
            <person name="Fujiyama A."/>
            <person name="Inagaki F."/>
            <person name="Takami H."/>
        </authorList>
    </citation>
    <scope>NUCLEOTIDE SEQUENCE</scope>
    <source>
        <strain evidence="1">Expedition CK06-06</strain>
    </source>
</reference>
<proteinExistence type="predicted"/>
<comment type="caution">
    <text evidence="1">The sequence shown here is derived from an EMBL/GenBank/DDBJ whole genome shotgun (WGS) entry which is preliminary data.</text>
</comment>
<sequence>MLVSEIEYLLKLFKESKIITDDQENQAKLILKNNAMNEFSDGNRSVGIRW</sequence>
<gene>
    <name evidence="1" type="ORF">S01H4_22800</name>
</gene>